<protein>
    <submittedName>
        <fullName evidence="13">Receptor-like protein 19</fullName>
    </submittedName>
</protein>
<evidence type="ECO:0000313" key="13">
    <source>
        <dbReference type="RefSeq" id="XP_004516064.2"/>
    </source>
</evidence>
<comment type="subcellular location">
    <subcellularLocation>
        <location evidence="1">Cell membrane</location>
        <topology evidence="1">Single-pass type I membrane protein</topology>
    </subcellularLocation>
</comment>
<keyword evidence="3" id="KW-1003">Cell membrane</keyword>
<comment type="similarity">
    <text evidence="2">Belongs to the RLP family.</text>
</comment>
<keyword evidence="6" id="KW-0677">Repeat</keyword>
<keyword evidence="7 11" id="KW-1133">Transmembrane helix</keyword>
<dbReference type="Pfam" id="PF00560">
    <property type="entry name" value="LRR_1"/>
    <property type="match status" value="3"/>
</dbReference>
<evidence type="ECO:0000256" key="11">
    <source>
        <dbReference type="SAM" id="Phobius"/>
    </source>
</evidence>
<dbReference type="STRING" id="3827.A0A1S2Z6S6"/>
<dbReference type="RefSeq" id="XP_004516064.2">
    <property type="nucleotide sequence ID" value="XM_004516007.2"/>
</dbReference>
<evidence type="ECO:0000256" key="7">
    <source>
        <dbReference type="ARBA" id="ARBA00022989"/>
    </source>
</evidence>
<name>A0A1S2Z6S6_CICAR</name>
<dbReference type="SUPFAM" id="SSF52058">
    <property type="entry name" value="L domain-like"/>
    <property type="match status" value="1"/>
</dbReference>
<evidence type="ECO:0000256" key="3">
    <source>
        <dbReference type="ARBA" id="ARBA00022475"/>
    </source>
</evidence>
<reference evidence="13" key="1">
    <citation type="submission" date="2025-08" db="UniProtKB">
        <authorList>
            <consortium name="RefSeq"/>
        </authorList>
    </citation>
    <scope>IDENTIFICATION</scope>
    <source>
        <tissue evidence="13">Etiolated seedlings</tissue>
    </source>
</reference>
<keyword evidence="8 11" id="KW-0472">Membrane</keyword>
<gene>
    <name evidence="13" type="primary">LOC101507904</name>
</gene>
<dbReference type="OrthoDB" id="1394818at2759"/>
<dbReference type="PRINTS" id="PR00019">
    <property type="entry name" value="LEURICHRPT"/>
</dbReference>
<dbReference type="Gene3D" id="3.80.10.10">
    <property type="entry name" value="Ribonuclease Inhibitor"/>
    <property type="match status" value="1"/>
</dbReference>
<feature type="transmembrane region" description="Helical" evidence="11">
    <location>
        <begin position="303"/>
        <end position="326"/>
    </location>
</feature>
<evidence type="ECO:0000313" key="12">
    <source>
        <dbReference type="Proteomes" id="UP000087171"/>
    </source>
</evidence>
<evidence type="ECO:0000256" key="2">
    <source>
        <dbReference type="ARBA" id="ARBA00009592"/>
    </source>
</evidence>
<keyword evidence="9" id="KW-0675">Receptor</keyword>
<accession>A0A1S2Z6S6</accession>
<evidence type="ECO:0000256" key="5">
    <source>
        <dbReference type="ARBA" id="ARBA00022692"/>
    </source>
</evidence>
<evidence type="ECO:0000256" key="1">
    <source>
        <dbReference type="ARBA" id="ARBA00004251"/>
    </source>
</evidence>
<dbReference type="PANTHER" id="PTHR27004:SF435">
    <property type="entry name" value="LEUCINE-RICH REPEAT-CONTAINING N-TERMINAL PLANT-TYPE DOMAIN-CONTAINING PROTEIN"/>
    <property type="match status" value="1"/>
</dbReference>
<evidence type="ECO:0000256" key="6">
    <source>
        <dbReference type="ARBA" id="ARBA00022737"/>
    </source>
</evidence>
<dbReference type="GO" id="GO:0005886">
    <property type="term" value="C:plasma membrane"/>
    <property type="evidence" value="ECO:0007669"/>
    <property type="project" value="UniProtKB-SubCell"/>
</dbReference>
<evidence type="ECO:0000256" key="8">
    <source>
        <dbReference type="ARBA" id="ARBA00023136"/>
    </source>
</evidence>
<keyword evidence="12" id="KW-1185">Reference proteome</keyword>
<keyword evidence="4" id="KW-0433">Leucine-rich repeat</keyword>
<proteinExistence type="inferred from homology"/>
<evidence type="ECO:0000256" key="4">
    <source>
        <dbReference type="ARBA" id="ARBA00022614"/>
    </source>
</evidence>
<keyword evidence="10" id="KW-0325">Glycoprotein</keyword>
<evidence type="ECO:0000256" key="10">
    <source>
        <dbReference type="ARBA" id="ARBA00023180"/>
    </source>
</evidence>
<sequence>MNNLKGFIPDEFPPDCVLRTLDLKKNKLDGKIPKSLVNCSALEVLDLANNNIHDKFPCMLKNISTLRVLVLRQNRFYGTLRCQKTNGTWHKLQIVDIAFYNFSGKLPGRYFTRWEAMMSDENQDDSNVNHLQFQIFQYEVIYYENSVTVSNKGQQMELKKILTIFTTIDFSSNNFEGPIPEVVMDFKALYVLNFSNNAFSGEIPSTIGNLKQLESLDLSNNSLVGEIPVQLGSLSFLSYLNLSFNHLVGKIPTGTQLQSFPVSSFEGNDGLYGSPLIEKPNGKRVDELYPQPSCRRLACSIEWNFLSVELGFIFGLGIIIGPLMFLKQWRISYWKLVNKILCWIFPCIHLEYATHRRQSYTILKWKWQ</sequence>
<dbReference type="Proteomes" id="UP000087171">
    <property type="component" value="Unplaced"/>
</dbReference>
<dbReference type="FunFam" id="3.80.10.10:FF:000111">
    <property type="entry name" value="LRR receptor-like serine/threonine-protein kinase ERECTA"/>
    <property type="match status" value="1"/>
</dbReference>
<dbReference type="InterPro" id="IPR032675">
    <property type="entry name" value="LRR_dom_sf"/>
</dbReference>
<dbReference type="InterPro" id="IPR001611">
    <property type="entry name" value="Leu-rich_rpt"/>
</dbReference>
<evidence type="ECO:0000256" key="9">
    <source>
        <dbReference type="ARBA" id="ARBA00023170"/>
    </source>
</evidence>
<dbReference type="AlphaFoldDB" id="A0A1S2Z6S6"/>
<dbReference type="Pfam" id="PF13855">
    <property type="entry name" value="LRR_8"/>
    <property type="match status" value="1"/>
</dbReference>
<dbReference type="PANTHER" id="PTHR27004">
    <property type="entry name" value="RECEPTOR-LIKE PROTEIN 12 ISOFORM X1"/>
    <property type="match status" value="1"/>
</dbReference>
<keyword evidence="5 11" id="KW-0812">Transmembrane</keyword>
<organism evidence="12 13">
    <name type="scientific">Cicer arietinum</name>
    <name type="common">Chickpea</name>
    <name type="synonym">Garbanzo</name>
    <dbReference type="NCBI Taxonomy" id="3827"/>
    <lineage>
        <taxon>Eukaryota</taxon>
        <taxon>Viridiplantae</taxon>
        <taxon>Streptophyta</taxon>
        <taxon>Embryophyta</taxon>
        <taxon>Tracheophyta</taxon>
        <taxon>Spermatophyta</taxon>
        <taxon>Magnoliopsida</taxon>
        <taxon>eudicotyledons</taxon>
        <taxon>Gunneridae</taxon>
        <taxon>Pentapetalae</taxon>
        <taxon>rosids</taxon>
        <taxon>fabids</taxon>
        <taxon>Fabales</taxon>
        <taxon>Fabaceae</taxon>
        <taxon>Papilionoideae</taxon>
        <taxon>50 kb inversion clade</taxon>
        <taxon>NPAAA clade</taxon>
        <taxon>Hologalegina</taxon>
        <taxon>IRL clade</taxon>
        <taxon>Cicereae</taxon>
        <taxon>Cicer</taxon>
    </lineage>
</organism>